<dbReference type="InterPro" id="IPR047040">
    <property type="entry name" value="FlhF__GTPase_dom"/>
</dbReference>
<keyword evidence="15" id="KW-0969">Cilium</keyword>
<keyword evidence="4" id="KW-0813">Transport</keyword>
<proteinExistence type="inferred from homology"/>
<evidence type="ECO:0000256" key="1">
    <source>
        <dbReference type="ARBA" id="ARBA00004413"/>
    </source>
</evidence>
<dbReference type="PANTHER" id="PTHR43134">
    <property type="entry name" value="SIGNAL RECOGNITION PARTICLE RECEPTOR SUBUNIT ALPHA"/>
    <property type="match status" value="1"/>
</dbReference>
<keyword evidence="9" id="KW-0342">GTP-binding</keyword>
<evidence type="ECO:0000259" key="14">
    <source>
        <dbReference type="SMART" id="SM00962"/>
    </source>
</evidence>
<dbReference type="RefSeq" id="WP_191275006.1">
    <property type="nucleotide sequence ID" value="NZ_BNDS01000017.1"/>
</dbReference>
<accession>A0ABQ3N4U9</accession>
<evidence type="ECO:0000313" key="15">
    <source>
        <dbReference type="EMBL" id="GHH99965.1"/>
    </source>
</evidence>
<keyword evidence="8" id="KW-0653">Protein transport</keyword>
<evidence type="ECO:0000256" key="7">
    <source>
        <dbReference type="ARBA" id="ARBA00022795"/>
    </source>
</evidence>
<dbReference type="SUPFAM" id="SSF52540">
    <property type="entry name" value="P-loop containing nucleoside triphosphate hydrolases"/>
    <property type="match status" value="1"/>
</dbReference>
<dbReference type="Pfam" id="PF00448">
    <property type="entry name" value="SRP54"/>
    <property type="match status" value="1"/>
</dbReference>
<dbReference type="InterPro" id="IPR000897">
    <property type="entry name" value="SRP54_GTPase_dom"/>
</dbReference>
<dbReference type="NCBIfam" id="TIGR03499">
    <property type="entry name" value="FlhF"/>
    <property type="match status" value="1"/>
</dbReference>
<feature type="domain" description="SRP54-type proteins GTP-binding" evidence="14">
    <location>
        <begin position="183"/>
        <end position="374"/>
    </location>
</feature>
<organism evidence="15 16">
    <name type="scientific">Neobacillus kokaensis</name>
    <dbReference type="NCBI Taxonomy" id="2759023"/>
    <lineage>
        <taxon>Bacteria</taxon>
        <taxon>Bacillati</taxon>
        <taxon>Bacillota</taxon>
        <taxon>Bacilli</taxon>
        <taxon>Bacillales</taxon>
        <taxon>Bacillaceae</taxon>
        <taxon>Neobacillus</taxon>
    </lineage>
</organism>
<reference evidence="15 16" key="1">
    <citation type="journal article" date="2022" name="Int. J. Syst. Evol. Microbiol.">
        <title>Neobacillus kokaensis sp. nov., isolated from soil.</title>
        <authorList>
            <person name="Yuki K."/>
            <person name="Matsubara H."/>
            <person name="Yamaguchi S."/>
        </authorList>
    </citation>
    <scope>NUCLEOTIDE SEQUENCE [LARGE SCALE GENOMIC DNA]</scope>
    <source>
        <strain evidence="15 16">LOB 377</strain>
    </source>
</reference>
<keyword evidence="15" id="KW-0966">Cell projection</keyword>
<dbReference type="InterPro" id="IPR020006">
    <property type="entry name" value="FlhF"/>
</dbReference>
<name>A0ABQ3N4U9_9BACI</name>
<dbReference type="PANTHER" id="PTHR43134:SF3">
    <property type="entry name" value="FLAGELLAR BIOSYNTHESIS PROTEIN FLHF"/>
    <property type="match status" value="1"/>
</dbReference>
<dbReference type="Proteomes" id="UP000637074">
    <property type="component" value="Unassembled WGS sequence"/>
</dbReference>
<evidence type="ECO:0000256" key="6">
    <source>
        <dbReference type="ARBA" id="ARBA00022741"/>
    </source>
</evidence>
<evidence type="ECO:0000256" key="5">
    <source>
        <dbReference type="ARBA" id="ARBA00022475"/>
    </source>
</evidence>
<keyword evidence="16" id="KW-1185">Reference proteome</keyword>
<dbReference type="SMART" id="SM00962">
    <property type="entry name" value="SRP54"/>
    <property type="match status" value="1"/>
</dbReference>
<evidence type="ECO:0000256" key="9">
    <source>
        <dbReference type="ARBA" id="ARBA00023134"/>
    </source>
</evidence>
<evidence type="ECO:0000256" key="3">
    <source>
        <dbReference type="ARBA" id="ARBA00014919"/>
    </source>
</evidence>
<evidence type="ECO:0000256" key="11">
    <source>
        <dbReference type="ARBA" id="ARBA00023225"/>
    </source>
</evidence>
<sequence>MMIKTYVVNTIAEAYPMIFQDLGTNAFILNTKPVRTGFFRKKRVEVVAAVDLSAPKPLVQEEVKPLVESKWECQPKQTSVEVHADQPSQPDVLKELSEVKALLHSLLKDDSVADSIPKPLEKWVLHLRDQEVDEEVIRYIVKKVQMKQINLGSLSDLQIEQLLMTIIKQLFEEGIAKDSVSSACFITLLGPTGVGKTTTIAKLAAARVFQQRQKVGLLTTDTFRIAAVDQLKTYASILHVPLEVVADASELKGAMERLKGCHTVFMDSAGRNYLEEEYIEEINQYLRYDVPQENYLVLSMTTRWRDMRRIVDQMKAVPIDKLILTKMDETSCYGVALNMVYHYPYPLAYVSLGQGVPQDIMKADPIFMAKKILGADENESGSSTSIKTII</sequence>
<dbReference type="CDD" id="cd17873">
    <property type="entry name" value="FlhF"/>
    <property type="match status" value="1"/>
</dbReference>
<keyword evidence="6" id="KW-0547">Nucleotide-binding</keyword>
<evidence type="ECO:0000313" key="16">
    <source>
        <dbReference type="Proteomes" id="UP000637074"/>
    </source>
</evidence>
<dbReference type="EMBL" id="BNDS01000017">
    <property type="protein sequence ID" value="GHH99965.1"/>
    <property type="molecule type" value="Genomic_DNA"/>
</dbReference>
<comment type="function">
    <text evidence="12">Necessary for flagellar biosynthesis. May be involved in translocation of the flagellum.</text>
</comment>
<dbReference type="Gene3D" id="1.20.120.1380">
    <property type="entry name" value="Flagellar FlhF biosynthesis protein, N domain"/>
    <property type="match status" value="1"/>
</dbReference>
<evidence type="ECO:0000256" key="13">
    <source>
        <dbReference type="NCBIfam" id="TIGR03499"/>
    </source>
</evidence>
<evidence type="ECO:0000256" key="2">
    <source>
        <dbReference type="ARBA" id="ARBA00008531"/>
    </source>
</evidence>
<comment type="subcellular location">
    <subcellularLocation>
        <location evidence="1">Cell membrane</location>
        <topology evidence="1">Peripheral membrane protein</topology>
        <orientation evidence="1">Cytoplasmic side</orientation>
    </subcellularLocation>
</comment>
<keyword evidence="15" id="KW-0282">Flagellum</keyword>
<evidence type="ECO:0000256" key="8">
    <source>
        <dbReference type="ARBA" id="ARBA00022927"/>
    </source>
</evidence>
<gene>
    <name evidence="15" type="primary">flhF</name>
    <name evidence="15" type="ORF">AM1BK_35080</name>
</gene>
<keyword evidence="11" id="KW-1006">Bacterial flagellum protein export</keyword>
<dbReference type="InterPro" id="IPR027417">
    <property type="entry name" value="P-loop_NTPase"/>
</dbReference>
<protein>
    <recommendedName>
        <fullName evidence="3 13">Flagellar biosynthesis protein FlhF</fullName>
    </recommendedName>
</protein>
<evidence type="ECO:0000256" key="12">
    <source>
        <dbReference type="ARBA" id="ARBA00025337"/>
    </source>
</evidence>
<keyword evidence="10" id="KW-0472">Membrane</keyword>
<evidence type="ECO:0000256" key="4">
    <source>
        <dbReference type="ARBA" id="ARBA00022448"/>
    </source>
</evidence>
<keyword evidence="5" id="KW-1003">Cell membrane</keyword>
<dbReference type="Gene3D" id="3.40.50.300">
    <property type="entry name" value="P-loop containing nucleotide triphosphate hydrolases"/>
    <property type="match status" value="1"/>
</dbReference>
<keyword evidence="7" id="KW-1005">Bacterial flagellum biogenesis</keyword>
<comment type="caution">
    <text evidence="15">The sequence shown here is derived from an EMBL/GenBank/DDBJ whole genome shotgun (WGS) entry which is preliminary data.</text>
</comment>
<evidence type="ECO:0000256" key="10">
    <source>
        <dbReference type="ARBA" id="ARBA00023136"/>
    </source>
</evidence>
<comment type="similarity">
    <text evidence="2">Belongs to the GTP-binding SRP family.</text>
</comment>